<evidence type="ECO:0000313" key="2">
    <source>
        <dbReference type="Proteomes" id="UP000674938"/>
    </source>
</evidence>
<keyword evidence="2" id="KW-1185">Reference proteome</keyword>
<dbReference type="AlphaFoldDB" id="A0A940PF68"/>
<dbReference type="Proteomes" id="UP000674938">
    <property type="component" value="Unassembled WGS sequence"/>
</dbReference>
<comment type="caution">
    <text evidence="1">The sequence shown here is derived from an EMBL/GenBank/DDBJ whole genome shotgun (WGS) entry which is preliminary data.</text>
</comment>
<name>A0A940PF68_9ENTE</name>
<reference evidence="1" key="1">
    <citation type="submission" date="2020-12" db="EMBL/GenBank/DDBJ databases">
        <title>Vagococcus allomyrinae sp. nov. and Enterococcus lavae sp. nov., isolated from the larvae of Allomyrina dichotoma.</title>
        <authorList>
            <person name="Lee S.D."/>
        </authorList>
    </citation>
    <scope>NUCLEOTIDE SEQUENCE</scope>
    <source>
        <strain evidence="1">BWB3-3</strain>
    </source>
</reference>
<proteinExistence type="predicted"/>
<dbReference type="RefSeq" id="WP_209529567.1">
    <property type="nucleotide sequence ID" value="NZ_JAEEGA010000010.1"/>
</dbReference>
<organism evidence="1 2">
    <name type="scientific">Vagococcus allomyrinae</name>
    <dbReference type="NCBI Taxonomy" id="2794353"/>
    <lineage>
        <taxon>Bacteria</taxon>
        <taxon>Bacillati</taxon>
        <taxon>Bacillota</taxon>
        <taxon>Bacilli</taxon>
        <taxon>Lactobacillales</taxon>
        <taxon>Enterococcaceae</taxon>
        <taxon>Vagococcus</taxon>
    </lineage>
</organism>
<evidence type="ECO:0000313" key="1">
    <source>
        <dbReference type="EMBL" id="MBP1042411.1"/>
    </source>
</evidence>
<gene>
    <name evidence="1" type="ORF">I6N95_15435</name>
</gene>
<dbReference type="EMBL" id="JAEEGA010000010">
    <property type="protein sequence ID" value="MBP1042411.1"/>
    <property type="molecule type" value="Genomic_DNA"/>
</dbReference>
<accession>A0A940PF68</accession>
<sequence>MTKELSLKEALLAEFGENEPIILRYIDSEEKYGVDKNSFRKYLSNLYKLKEINRAEEGIYYFAFTNTYLNEESFLSDDKLVVSKFIMSGKKRYGYRTGLSFANQLSVTTQVPKMTEITSSMISRNKVENLSTKYFIYKARAKITNSNYRLMQILDLINDYENMVEVEDNKAQEMMTLYLKNTKISRAELNSLINEYPSKLFRTLYNKNLFKVIESTVK</sequence>
<protein>
    <submittedName>
        <fullName evidence="1">Uncharacterized protein</fullName>
    </submittedName>
</protein>